<feature type="compositionally biased region" description="Polar residues" evidence="1">
    <location>
        <begin position="29"/>
        <end position="41"/>
    </location>
</feature>
<feature type="region of interest" description="Disordered" evidence="1">
    <location>
        <begin position="1"/>
        <end position="98"/>
    </location>
</feature>
<protein>
    <submittedName>
        <fullName evidence="2">Uncharacterized protein</fullName>
    </submittedName>
</protein>
<comment type="caution">
    <text evidence="2">The sequence shown here is derived from an EMBL/GenBank/DDBJ whole genome shotgun (WGS) entry which is preliminary data.</text>
</comment>
<dbReference type="EMBL" id="JAKKPZ010000010">
    <property type="protein sequence ID" value="KAI1716432.1"/>
    <property type="molecule type" value="Genomic_DNA"/>
</dbReference>
<dbReference type="Pfam" id="PF17361">
    <property type="entry name" value="DUF5387"/>
    <property type="match status" value="1"/>
</dbReference>
<dbReference type="InterPro" id="IPR035539">
    <property type="entry name" value="DUF5387"/>
</dbReference>
<name>A0AAD4R850_9BILA</name>
<feature type="compositionally biased region" description="Polar residues" evidence="1">
    <location>
        <begin position="73"/>
        <end position="82"/>
    </location>
</feature>
<dbReference type="Proteomes" id="UP001201812">
    <property type="component" value="Unassembled WGS sequence"/>
</dbReference>
<evidence type="ECO:0000256" key="1">
    <source>
        <dbReference type="SAM" id="MobiDB-lite"/>
    </source>
</evidence>
<evidence type="ECO:0000313" key="3">
    <source>
        <dbReference type="Proteomes" id="UP001201812"/>
    </source>
</evidence>
<gene>
    <name evidence="2" type="ORF">DdX_07483</name>
</gene>
<accession>A0AAD4R850</accession>
<feature type="region of interest" description="Disordered" evidence="1">
    <location>
        <begin position="120"/>
        <end position="141"/>
    </location>
</feature>
<sequence length="141" mass="15987">MWASKRTDSGEENGSGFRRRVVQEDDLESNSGDSTPITTRSKPVRQDTTEDVERKTESKDEPDRRAGLRRDFTQTSVSSNKDSAVDENDWAKRNQGKKKVTDLVAKFTQKAEVNKEVSSAPYKNDYGMGKKVGQIQQDKFH</sequence>
<organism evidence="2 3">
    <name type="scientific">Ditylenchus destructor</name>
    <dbReference type="NCBI Taxonomy" id="166010"/>
    <lineage>
        <taxon>Eukaryota</taxon>
        <taxon>Metazoa</taxon>
        <taxon>Ecdysozoa</taxon>
        <taxon>Nematoda</taxon>
        <taxon>Chromadorea</taxon>
        <taxon>Rhabditida</taxon>
        <taxon>Tylenchina</taxon>
        <taxon>Tylenchomorpha</taxon>
        <taxon>Sphaerularioidea</taxon>
        <taxon>Anguinidae</taxon>
        <taxon>Anguininae</taxon>
        <taxon>Ditylenchus</taxon>
    </lineage>
</organism>
<reference evidence="2" key="1">
    <citation type="submission" date="2022-01" db="EMBL/GenBank/DDBJ databases">
        <title>Genome Sequence Resource for Two Populations of Ditylenchus destructor, the Migratory Endoparasitic Phytonematode.</title>
        <authorList>
            <person name="Zhang H."/>
            <person name="Lin R."/>
            <person name="Xie B."/>
        </authorList>
    </citation>
    <scope>NUCLEOTIDE SEQUENCE</scope>
    <source>
        <strain evidence="2">BazhouSP</strain>
    </source>
</reference>
<evidence type="ECO:0000313" key="2">
    <source>
        <dbReference type="EMBL" id="KAI1716432.1"/>
    </source>
</evidence>
<keyword evidence="3" id="KW-1185">Reference proteome</keyword>
<dbReference type="AlphaFoldDB" id="A0AAD4R850"/>
<proteinExistence type="predicted"/>
<feature type="compositionally biased region" description="Basic and acidic residues" evidence="1">
    <location>
        <begin position="44"/>
        <end position="72"/>
    </location>
</feature>